<dbReference type="Pfam" id="PF04463">
    <property type="entry name" value="2-thiour_desulf"/>
    <property type="match status" value="1"/>
</dbReference>
<organism evidence="2 3">
    <name type="scientific">Azotobacter bryophylli</name>
    <dbReference type="NCBI Taxonomy" id="1986537"/>
    <lineage>
        <taxon>Bacteria</taxon>
        <taxon>Pseudomonadati</taxon>
        <taxon>Pseudomonadota</taxon>
        <taxon>Gammaproteobacteria</taxon>
        <taxon>Pseudomonadales</taxon>
        <taxon>Pseudomonadaceae</taxon>
        <taxon>Azotobacter</taxon>
    </lineage>
</organism>
<proteinExistence type="predicted"/>
<protein>
    <submittedName>
        <fullName evidence="2">YbgA family protein</fullName>
    </submittedName>
</protein>
<feature type="domain" description="DUF1722" evidence="1">
    <location>
        <begin position="195"/>
        <end position="311"/>
    </location>
</feature>
<gene>
    <name evidence="2" type="ORF">ACFOJE_13825</name>
</gene>
<dbReference type="Pfam" id="PF08349">
    <property type="entry name" value="DUF1722"/>
    <property type="match status" value="1"/>
</dbReference>
<dbReference type="EMBL" id="JBHRSJ010000029">
    <property type="protein sequence ID" value="MFC2973283.1"/>
    <property type="molecule type" value="Genomic_DNA"/>
</dbReference>
<dbReference type="InterPro" id="IPR007553">
    <property type="entry name" value="2-thiour_desulf"/>
</dbReference>
<keyword evidence="3" id="KW-1185">Reference proteome</keyword>
<evidence type="ECO:0000313" key="3">
    <source>
        <dbReference type="Proteomes" id="UP001595457"/>
    </source>
</evidence>
<name>A0ABV7AUR3_9GAMM</name>
<evidence type="ECO:0000259" key="1">
    <source>
        <dbReference type="Pfam" id="PF08349"/>
    </source>
</evidence>
<dbReference type="RefSeq" id="WP_377814965.1">
    <property type="nucleotide sequence ID" value="NZ_JBHRSJ010000029.1"/>
</dbReference>
<dbReference type="Proteomes" id="UP001595457">
    <property type="component" value="Unassembled WGS sequence"/>
</dbReference>
<dbReference type="InterPro" id="IPR017087">
    <property type="entry name" value="UCP037004"/>
</dbReference>
<accession>A0ABV7AUR3</accession>
<dbReference type="InterPro" id="IPR013560">
    <property type="entry name" value="DUF1722"/>
</dbReference>
<dbReference type="PANTHER" id="PTHR30087:SF0">
    <property type="entry name" value="INNER MEMBRANE PROTEIN"/>
    <property type="match status" value="1"/>
</dbReference>
<comment type="caution">
    <text evidence="2">The sequence shown here is derived from an EMBL/GenBank/DDBJ whole genome shotgun (WGS) entry which is preliminary data.</text>
</comment>
<sequence length="320" mass="35733">MSAFASGSIKIGISACLLGQPVRFNGGHKESRLCSDILSRHFEFVPLCPELAIGLGAPREPIRLVGNPTNPRALGSVNRTLDVTGALDDYGRETAERLDDVCGFILMQKSPSCGMERVKVYQENGVPSEGGGRGIFAAALMRARSELPVEEDGRLNDPVLRENFLTRVFAYAEWQRLLRSGLSRKALIDFHTRYKYQLMATCPVQYRALGRLVAGCSRQSLEELAPRYFTQLMAALKKTASRGTHSNALQHLCGYLKGFLSGAEKQELHHLIEQYRRGIIPLVVPLTLIKHHFRLHPDAYIERQAYLQPHPEELGLRNAI</sequence>
<evidence type="ECO:0000313" key="2">
    <source>
        <dbReference type="EMBL" id="MFC2973283.1"/>
    </source>
</evidence>
<dbReference type="PIRSF" id="PIRSF037004">
    <property type="entry name" value="UCP037004"/>
    <property type="match status" value="1"/>
</dbReference>
<reference evidence="3" key="1">
    <citation type="journal article" date="2019" name="Int. J. Syst. Evol. Microbiol.">
        <title>The Global Catalogue of Microorganisms (GCM) 10K type strain sequencing project: providing services to taxonomists for standard genome sequencing and annotation.</title>
        <authorList>
            <consortium name="The Broad Institute Genomics Platform"/>
            <consortium name="The Broad Institute Genome Sequencing Center for Infectious Disease"/>
            <person name="Wu L."/>
            <person name="Ma J."/>
        </authorList>
    </citation>
    <scope>NUCLEOTIDE SEQUENCE [LARGE SCALE GENOMIC DNA]</scope>
    <source>
        <strain evidence="3">KCTC 62195</strain>
    </source>
</reference>
<dbReference type="PANTHER" id="PTHR30087">
    <property type="entry name" value="INNER MEMBRANE PROTEIN"/>
    <property type="match status" value="1"/>
</dbReference>